<evidence type="ECO:0000256" key="6">
    <source>
        <dbReference type="SAM" id="Phobius"/>
    </source>
</evidence>
<keyword evidence="8" id="KW-1185">Reference proteome</keyword>
<evidence type="ECO:0000313" key="8">
    <source>
        <dbReference type="Proteomes" id="UP000238164"/>
    </source>
</evidence>
<dbReference type="GO" id="GO:0016020">
    <property type="term" value="C:membrane"/>
    <property type="evidence" value="ECO:0007669"/>
    <property type="project" value="UniProtKB-SubCell"/>
</dbReference>
<dbReference type="OrthoDB" id="9774900at2"/>
<accession>A0A2N9JMX4</accession>
<feature type="region of interest" description="Disordered" evidence="5">
    <location>
        <begin position="235"/>
        <end position="261"/>
    </location>
</feature>
<evidence type="ECO:0000256" key="2">
    <source>
        <dbReference type="ARBA" id="ARBA00022692"/>
    </source>
</evidence>
<feature type="region of interest" description="Disordered" evidence="5">
    <location>
        <begin position="1"/>
        <end position="23"/>
    </location>
</feature>
<organism evidence="7 8">
    <name type="scientific">Micropruina glycogenica</name>
    <dbReference type="NCBI Taxonomy" id="75385"/>
    <lineage>
        <taxon>Bacteria</taxon>
        <taxon>Bacillati</taxon>
        <taxon>Actinomycetota</taxon>
        <taxon>Actinomycetes</taxon>
        <taxon>Propionibacteriales</taxon>
        <taxon>Nocardioidaceae</taxon>
        <taxon>Micropruina</taxon>
    </lineage>
</organism>
<dbReference type="Pfam" id="PF04228">
    <property type="entry name" value="Zn_peptidase"/>
    <property type="match status" value="1"/>
</dbReference>
<proteinExistence type="predicted"/>
<dbReference type="PANTHER" id="PTHR30168">
    <property type="entry name" value="PUTATIVE MEMBRANE PROTEIN YPFJ"/>
    <property type="match status" value="1"/>
</dbReference>
<evidence type="ECO:0000256" key="3">
    <source>
        <dbReference type="ARBA" id="ARBA00022989"/>
    </source>
</evidence>
<dbReference type="AlphaFoldDB" id="A0A2N9JMX4"/>
<evidence type="ECO:0000256" key="1">
    <source>
        <dbReference type="ARBA" id="ARBA00004167"/>
    </source>
</evidence>
<evidence type="ECO:0000256" key="4">
    <source>
        <dbReference type="ARBA" id="ARBA00023136"/>
    </source>
</evidence>
<evidence type="ECO:0000256" key="5">
    <source>
        <dbReference type="SAM" id="MobiDB-lite"/>
    </source>
</evidence>
<keyword evidence="4 6" id="KW-0472">Membrane</keyword>
<dbReference type="InterPro" id="IPR007343">
    <property type="entry name" value="Uncharacterised_pept_Zn_put"/>
</dbReference>
<evidence type="ECO:0008006" key="9">
    <source>
        <dbReference type="Google" id="ProtNLM"/>
    </source>
</evidence>
<evidence type="ECO:0000313" key="7">
    <source>
        <dbReference type="EMBL" id="SPD88941.1"/>
    </source>
</evidence>
<reference evidence="7 8" key="1">
    <citation type="submission" date="2018-02" db="EMBL/GenBank/DDBJ databases">
        <authorList>
            <person name="Cohen D.B."/>
            <person name="Kent A.D."/>
        </authorList>
    </citation>
    <scope>NUCLEOTIDE SEQUENCE [LARGE SCALE GENOMIC DNA]</scope>
    <source>
        <strain evidence="7">1</strain>
    </source>
</reference>
<dbReference type="PANTHER" id="PTHR30168:SF0">
    <property type="entry name" value="INNER MEMBRANE PROTEIN"/>
    <property type="match status" value="1"/>
</dbReference>
<dbReference type="Proteomes" id="UP000238164">
    <property type="component" value="Chromosome 1"/>
</dbReference>
<sequence length="284" mass="29697">MQYKDSARLDSSQVTSSSGGGGAGGKMAVGGIGGIIIVLLAMFLGFDPGALVGGTAAGPQQSTDDYAQCKTGADIDANRDCRFVAYTNSIQSYWSQALSGYQPTTTHIFTGQVSTACGTATSAVGPFYCPSDRIVYLDTGFFDQLTSQLGAQGGDAAEAYVIAHEYGHHISNLTGVLGQVQRAGNQTGANSPQVKLELQADCYAGVWMKNATKDPNSPIAAITVDDLQRAADAASAVGDDRIQQQSTGRVDRESWTHGSAAQRQNWLARGFNSGDPNQCNTFAS</sequence>
<dbReference type="EMBL" id="LT985188">
    <property type="protein sequence ID" value="SPD88941.1"/>
    <property type="molecule type" value="Genomic_DNA"/>
</dbReference>
<dbReference type="RefSeq" id="WP_105187332.1">
    <property type="nucleotide sequence ID" value="NZ_BAAAGO010000016.1"/>
</dbReference>
<keyword evidence="3 6" id="KW-1133">Transmembrane helix</keyword>
<name>A0A2N9JMX4_9ACTN</name>
<dbReference type="KEGG" id="mgg:MPLG2_3911"/>
<gene>
    <name evidence="7" type="ORF">MPLG2_3911</name>
</gene>
<feature type="transmembrane region" description="Helical" evidence="6">
    <location>
        <begin position="27"/>
        <end position="46"/>
    </location>
</feature>
<keyword evidence="2 6" id="KW-0812">Transmembrane</keyword>
<comment type="subcellular location">
    <subcellularLocation>
        <location evidence="1">Membrane</location>
        <topology evidence="1">Single-pass membrane protein</topology>
    </subcellularLocation>
</comment>
<protein>
    <recommendedName>
        <fullName evidence="9">Neutral zinc metallopeptidase</fullName>
    </recommendedName>
</protein>